<dbReference type="Gene3D" id="1.10.10.1150">
    <property type="entry name" value="Coenzyme PQQ synthesis protein D (PqqD)"/>
    <property type="match status" value="1"/>
</dbReference>
<name>A0A5P8E588_9BACT</name>
<evidence type="ECO:0000313" key="1">
    <source>
        <dbReference type="EMBL" id="QFQ12131.1"/>
    </source>
</evidence>
<dbReference type="Proteomes" id="UP000249375">
    <property type="component" value="Chromosome"/>
</dbReference>
<dbReference type="AlphaFoldDB" id="A0A5P8E588"/>
<dbReference type="InterPro" id="IPR008792">
    <property type="entry name" value="PQQD"/>
</dbReference>
<organism evidence="1 2">
    <name type="scientific">Pseudoprevotella muciniphila</name>
    <dbReference type="NCBI Taxonomy" id="2133944"/>
    <lineage>
        <taxon>Bacteria</taxon>
        <taxon>Pseudomonadati</taxon>
        <taxon>Bacteroidota</taxon>
        <taxon>Bacteroidia</taxon>
        <taxon>Bacteroidales</taxon>
        <taxon>Prevotellaceae</taxon>
        <taxon>Pseudoprevotella</taxon>
    </lineage>
</organism>
<dbReference type="KEGG" id="alq:C7Y71_003345"/>
<protein>
    <submittedName>
        <fullName evidence="1">PqqD family protein</fullName>
    </submittedName>
</protein>
<dbReference type="Pfam" id="PF05402">
    <property type="entry name" value="PqqD"/>
    <property type="match status" value="1"/>
</dbReference>
<reference evidence="1 2" key="1">
    <citation type="submission" date="2018-11" db="EMBL/GenBank/DDBJ databases">
        <authorList>
            <person name="Na S.W."/>
            <person name="Baik M."/>
        </authorList>
    </citation>
    <scope>NUCLEOTIDE SEQUENCE [LARGE SCALE GENOMIC DNA]</scope>
    <source>
        <strain evidence="1 2">E39</strain>
    </source>
</reference>
<dbReference type="EMBL" id="CP033459">
    <property type="protein sequence ID" value="QFQ12131.1"/>
    <property type="molecule type" value="Genomic_DNA"/>
</dbReference>
<sequence length="89" mass="10147">MKKKTGFQVRDIAGEKVLVAYGLENIDFSKMVSLNETACFIWELIEPGEEIDVDKLTTAVMNEYEIDSASARKDIEELLEAWKEEGLME</sequence>
<evidence type="ECO:0000313" key="2">
    <source>
        <dbReference type="Proteomes" id="UP000249375"/>
    </source>
</evidence>
<dbReference type="InterPro" id="IPR041881">
    <property type="entry name" value="PqqD_sf"/>
</dbReference>
<dbReference type="RefSeq" id="WP_111898574.1">
    <property type="nucleotide sequence ID" value="NZ_CP033459.1"/>
</dbReference>
<dbReference type="OrthoDB" id="9795908at2"/>
<gene>
    <name evidence="1" type="ORF">C7Y71_003345</name>
</gene>
<proteinExistence type="predicted"/>
<keyword evidence="2" id="KW-1185">Reference proteome</keyword>
<accession>A0A5P8E588</accession>